<feature type="domain" description="Outer membrane protein beta-barrel" evidence="2">
    <location>
        <begin position="7"/>
        <end position="142"/>
    </location>
</feature>
<dbReference type="Gene3D" id="2.40.160.20">
    <property type="match status" value="1"/>
</dbReference>
<gene>
    <name evidence="3" type="ORF">MNBD_GAMMA06-729</name>
</gene>
<dbReference type="SUPFAM" id="SSF56925">
    <property type="entry name" value="OMPA-like"/>
    <property type="match status" value="1"/>
</dbReference>
<accession>A0A3B0WC93</accession>
<protein>
    <recommendedName>
        <fullName evidence="2">Outer membrane protein beta-barrel domain-containing protein</fullName>
    </recommendedName>
</protein>
<evidence type="ECO:0000256" key="1">
    <source>
        <dbReference type="ARBA" id="ARBA00022729"/>
    </source>
</evidence>
<dbReference type="InterPro" id="IPR027385">
    <property type="entry name" value="Beta-barrel_OMP"/>
</dbReference>
<evidence type="ECO:0000259" key="2">
    <source>
        <dbReference type="Pfam" id="PF13505"/>
    </source>
</evidence>
<dbReference type="EMBL" id="UOFD01000063">
    <property type="protein sequence ID" value="VAW53505.1"/>
    <property type="molecule type" value="Genomic_DNA"/>
</dbReference>
<dbReference type="AlphaFoldDB" id="A0A3B0WC93"/>
<proteinExistence type="predicted"/>
<name>A0A3B0WC93_9ZZZZ</name>
<evidence type="ECO:0000313" key="3">
    <source>
        <dbReference type="EMBL" id="VAW53505.1"/>
    </source>
</evidence>
<dbReference type="Pfam" id="PF13505">
    <property type="entry name" value="OMP_b-brl"/>
    <property type="match status" value="1"/>
</dbReference>
<organism evidence="3">
    <name type="scientific">hydrothermal vent metagenome</name>
    <dbReference type="NCBI Taxonomy" id="652676"/>
    <lineage>
        <taxon>unclassified sequences</taxon>
        <taxon>metagenomes</taxon>
        <taxon>ecological metagenomes</taxon>
    </lineage>
</organism>
<sequence length="159" mass="17235">MRKIIFMLTLMSLVSAANAEGVVDAKRIYVGGGFGFNNLPGAGSARGFQFFGGYNFEFKMNDDISTALEIGYMDSGDFDTFNGGSISSATGVWASAVESVPLSNKTDMLVRLGYDFGDDDGLLLGAGMQYKFTTKVSMRMEYVARESINGLQANILFKF</sequence>
<reference evidence="3" key="1">
    <citation type="submission" date="2018-06" db="EMBL/GenBank/DDBJ databases">
        <authorList>
            <person name="Zhirakovskaya E."/>
        </authorList>
    </citation>
    <scope>NUCLEOTIDE SEQUENCE</scope>
</reference>
<keyword evidence="1" id="KW-0732">Signal</keyword>
<dbReference type="InterPro" id="IPR011250">
    <property type="entry name" value="OMP/PagP_B-barrel"/>
</dbReference>